<name>A0ABY5LT71_9CYAN</name>
<gene>
    <name evidence="6" type="ORF">NG743_20800</name>
</gene>
<keyword evidence="7" id="KW-1185">Reference proteome</keyword>
<dbReference type="InterPro" id="IPR036736">
    <property type="entry name" value="ACP-like_sf"/>
</dbReference>
<dbReference type="InterPro" id="IPR042099">
    <property type="entry name" value="ANL_N_sf"/>
</dbReference>
<evidence type="ECO:0000313" key="7">
    <source>
        <dbReference type="Proteomes" id="UP001057561"/>
    </source>
</evidence>
<dbReference type="Gene3D" id="3.40.50.12780">
    <property type="entry name" value="N-terminal domain of ligase-like"/>
    <property type="match status" value="1"/>
</dbReference>
<evidence type="ECO:0000256" key="4">
    <source>
        <dbReference type="ARBA" id="ARBA00022598"/>
    </source>
</evidence>
<organism evidence="6 7">
    <name type="scientific">Dolichospermum heterosporum TAC447</name>
    <dbReference type="NCBI Taxonomy" id="747523"/>
    <lineage>
        <taxon>Bacteria</taxon>
        <taxon>Bacillati</taxon>
        <taxon>Cyanobacteriota</taxon>
        <taxon>Cyanophyceae</taxon>
        <taxon>Nostocales</taxon>
        <taxon>Aphanizomenonaceae</taxon>
        <taxon>Dolichospermum</taxon>
        <taxon>Dolichospermum heterosporum</taxon>
    </lineage>
</organism>
<dbReference type="InterPro" id="IPR025110">
    <property type="entry name" value="AMP-bd_C"/>
</dbReference>
<feature type="domain" description="Carrier" evidence="5">
    <location>
        <begin position="529"/>
        <end position="603"/>
    </location>
</feature>
<reference evidence="6" key="1">
    <citation type="submission" date="2022-06" db="EMBL/GenBank/DDBJ databases">
        <title>Nostosin G and Spiroidesin B from the Cyanobacterium Dolichospermum sp. NIES-1697.</title>
        <authorList>
            <person name="Phan C.-S."/>
            <person name="Mehjabin J.J."/>
            <person name="Anas A.R.J."/>
            <person name="Hayasaka M."/>
            <person name="Onoki R."/>
            <person name="Wang J."/>
            <person name="Umezawa T."/>
            <person name="Washio K."/>
            <person name="Morikawa M."/>
            <person name="Okino T."/>
        </authorList>
    </citation>
    <scope>NUCLEOTIDE SEQUENCE</scope>
    <source>
        <strain evidence="6">NIES-1697</strain>
    </source>
</reference>
<dbReference type="InterPro" id="IPR009081">
    <property type="entry name" value="PP-bd_ACP"/>
</dbReference>
<evidence type="ECO:0000256" key="2">
    <source>
        <dbReference type="ARBA" id="ARBA00022450"/>
    </source>
</evidence>
<keyword evidence="3" id="KW-0597">Phosphoprotein</keyword>
<dbReference type="Gene3D" id="3.30.300.30">
    <property type="match status" value="1"/>
</dbReference>
<proteinExistence type="inferred from homology"/>
<dbReference type="PANTHER" id="PTHR43201">
    <property type="entry name" value="ACYL-COA SYNTHETASE"/>
    <property type="match status" value="1"/>
</dbReference>
<protein>
    <submittedName>
        <fullName evidence="6">Non-ribosomal peptide synthetase</fullName>
    </submittedName>
</protein>
<dbReference type="Proteomes" id="UP001057561">
    <property type="component" value="Chromosome"/>
</dbReference>
<dbReference type="PROSITE" id="PS00455">
    <property type="entry name" value="AMP_BINDING"/>
    <property type="match status" value="1"/>
</dbReference>
<evidence type="ECO:0000259" key="5">
    <source>
        <dbReference type="PROSITE" id="PS50075"/>
    </source>
</evidence>
<dbReference type="SUPFAM" id="SSF47336">
    <property type="entry name" value="ACP-like"/>
    <property type="match status" value="1"/>
</dbReference>
<dbReference type="PROSITE" id="PS50075">
    <property type="entry name" value="CARRIER"/>
    <property type="match status" value="1"/>
</dbReference>
<dbReference type="Gene3D" id="1.10.1200.10">
    <property type="entry name" value="ACP-like"/>
    <property type="match status" value="1"/>
</dbReference>
<dbReference type="SUPFAM" id="SSF56801">
    <property type="entry name" value="Acetyl-CoA synthetase-like"/>
    <property type="match status" value="1"/>
</dbReference>
<evidence type="ECO:0000256" key="1">
    <source>
        <dbReference type="ARBA" id="ARBA00006432"/>
    </source>
</evidence>
<evidence type="ECO:0000256" key="3">
    <source>
        <dbReference type="ARBA" id="ARBA00022553"/>
    </source>
</evidence>
<dbReference type="RefSeq" id="WP_257120802.1">
    <property type="nucleotide sequence ID" value="NZ_CP099464.1"/>
</dbReference>
<accession>A0ABY5LT71</accession>
<dbReference type="SMART" id="SM00823">
    <property type="entry name" value="PKS_PP"/>
    <property type="match status" value="1"/>
</dbReference>
<dbReference type="InterPro" id="IPR020845">
    <property type="entry name" value="AMP-binding_CS"/>
</dbReference>
<keyword evidence="2" id="KW-0596">Phosphopantetheine</keyword>
<keyword evidence="4" id="KW-0436">Ligase</keyword>
<dbReference type="Pfam" id="PF00501">
    <property type="entry name" value="AMP-binding"/>
    <property type="match status" value="1"/>
</dbReference>
<evidence type="ECO:0000313" key="6">
    <source>
        <dbReference type="EMBL" id="UUO14450.1"/>
    </source>
</evidence>
<dbReference type="Pfam" id="PF00550">
    <property type="entry name" value="PP-binding"/>
    <property type="match status" value="1"/>
</dbReference>
<dbReference type="InterPro" id="IPR000873">
    <property type="entry name" value="AMP-dep_synth/lig_dom"/>
</dbReference>
<dbReference type="Pfam" id="PF13193">
    <property type="entry name" value="AMP-binding_C"/>
    <property type="match status" value="1"/>
</dbReference>
<comment type="similarity">
    <text evidence="1">Belongs to the ATP-dependent AMP-binding enzyme family.</text>
</comment>
<dbReference type="PANTHER" id="PTHR43201:SF5">
    <property type="entry name" value="MEDIUM-CHAIN ACYL-COA LIGASE ACSF2, MITOCHONDRIAL"/>
    <property type="match status" value="1"/>
</dbReference>
<sequence length="635" mass="69943">MNQCTSLSTLFASLAKKYSQATAISAPSKFNVTFEDLFQLIAATHIQLRELGINRGDRVVLAAPANSAETAILSLAIAASATCVPLDISLSDPEITAYLQQLNPQVIIAFSDYLLSLSEQLSIPRLQVISYPEQPKITFKLEGITPFTASQDDWAQSGDNAIIIMTSGSTGSPKLVPITHDSLCYSCFEASYGLKLDPQDICLNVLSLSHVHGLISNFILPLSAGGKVVFFGSFDPDYFPGWLIESQATWYSVGPTIHLAILTAIAKNTPNIKNHALRFIHSGSSPLQPQVVDKLEKQLGVPLIQGYGMSEIALFMSQDINHRYQGYLKICRDSEIAIADEFGNIVTHNTVGEIIARGRNVIAGYIDNPAANQAAFRAGWFRTGDLGYLDENGYLYVTGRLKDIINRGGNKISPQEVDNALMRLAEVEEAATFAIPDSQLGEDVVAVVVLKPEAKTTTQNIRHSLFKYLAFFKIPSQIIIIDKIPRGKTGKINRNNLVEQFIKDFQANLPGIDCPILPILNRSNINYTPPTTDNEKFLVELLSSFLEQRIGIHDNFLELGINSIQAMIFINRLQNKTGKIIPISKVFTSPTIAEICQDLHDDDILPKFLANFHPDKLMRNLSKHQDLNIGETGSL</sequence>
<dbReference type="EMBL" id="CP099464">
    <property type="protein sequence ID" value="UUO14450.1"/>
    <property type="molecule type" value="Genomic_DNA"/>
</dbReference>
<dbReference type="InterPro" id="IPR020806">
    <property type="entry name" value="PKS_PP-bd"/>
</dbReference>
<dbReference type="InterPro" id="IPR045851">
    <property type="entry name" value="AMP-bd_C_sf"/>
</dbReference>